<dbReference type="Gene3D" id="1.10.510.10">
    <property type="entry name" value="Transferase(Phosphotransferase) domain 1"/>
    <property type="match status" value="1"/>
</dbReference>
<dbReference type="InterPro" id="IPR011009">
    <property type="entry name" value="Kinase-like_dom_sf"/>
</dbReference>
<dbReference type="Proteomes" id="UP000215506">
    <property type="component" value="Unassembled WGS sequence"/>
</dbReference>
<evidence type="ECO:0000313" key="3">
    <source>
        <dbReference type="Proteomes" id="UP000215506"/>
    </source>
</evidence>
<dbReference type="AlphaFoldDB" id="A0A231GV56"/>
<feature type="domain" description="Aminoglycoside phosphotransferase" evidence="1">
    <location>
        <begin position="26"/>
        <end position="234"/>
    </location>
</feature>
<accession>A0A231GV56</accession>
<sequence length="286" mass="32413">MKPSVLAEACRQVQLRCDDARLLRAHSASVYLLPTERAVARISFPEHEGLRPERSPAIARWLLSQGYPATEPLLDHAIELDGATVTFWVYYPQDAVDIPPASKLGGLLRRLHALPAPPFPLPEYQPLAGLGLALDEPSTLSEDNREWIRERREVLVDQYQRLDSYLGVGLVHGDAYTGNTLWDGDEVLLGDWDEASIAPRELDLINVYQDIRYGTPESELSAFSEAYGWDARDWPGFTTLRDMRDLHTLTGFIRRSLRDPFVAAELQLRIEVLRNPDDRRLWSAAN</sequence>
<reference evidence="2 3" key="1">
    <citation type="submission" date="2017-07" db="EMBL/GenBank/DDBJ databases">
        <title>First draft Genome Sequence of Nocardia cerradoensis isolated from human infection.</title>
        <authorList>
            <person name="Carrasco G."/>
        </authorList>
    </citation>
    <scope>NUCLEOTIDE SEQUENCE [LARGE SCALE GENOMIC DNA]</scope>
    <source>
        <strain evidence="2 3">CNM20130759</strain>
    </source>
</reference>
<dbReference type="SUPFAM" id="SSF56112">
    <property type="entry name" value="Protein kinase-like (PK-like)"/>
    <property type="match status" value="1"/>
</dbReference>
<keyword evidence="3" id="KW-1185">Reference proteome</keyword>
<dbReference type="Pfam" id="PF01636">
    <property type="entry name" value="APH"/>
    <property type="match status" value="1"/>
</dbReference>
<name>A0A231GV56_9NOCA</name>
<evidence type="ECO:0000259" key="1">
    <source>
        <dbReference type="Pfam" id="PF01636"/>
    </source>
</evidence>
<gene>
    <name evidence="2" type="ORF">B7C42_07449</name>
</gene>
<dbReference type="EMBL" id="NGAF01000031">
    <property type="protein sequence ID" value="OXR40510.1"/>
    <property type="molecule type" value="Genomic_DNA"/>
</dbReference>
<dbReference type="InterPro" id="IPR002575">
    <property type="entry name" value="Aminoglycoside_PTrfase"/>
</dbReference>
<organism evidence="2 3">
    <name type="scientific">Nocardia cerradoensis</name>
    <dbReference type="NCBI Taxonomy" id="85688"/>
    <lineage>
        <taxon>Bacteria</taxon>
        <taxon>Bacillati</taxon>
        <taxon>Actinomycetota</taxon>
        <taxon>Actinomycetes</taxon>
        <taxon>Mycobacteriales</taxon>
        <taxon>Nocardiaceae</taxon>
        <taxon>Nocardia</taxon>
    </lineage>
</organism>
<proteinExistence type="predicted"/>
<evidence type="ECO:0000313" key="2">
    <source>
        <dbReference type="EMBL" id="OXR40510.1"/>
    </source>
</evidence>
<protein>
    <recommendedName>
        <fullName evidence="1">Aminoglycoside phosphotransferase domain-containing protein</fullName>
    </recommendedName>
</protein>
<comment type="caution">
    <text evidence="2">The sequence shown here is derived from an EMBL/GenBank/DDBJ whole genome shotgun (WGS) entry which is preliminary data.</text>
</comment>